<dbReference type="Pfam" id="PF25508">
    <property type="entry name" value="TRPM2"/>
    <property type="match status" value="1"/>
</dbReference>
<feature type="compositionally biased region" description="Polar residues" evidence="13">
    <location>
        <begin position="41"/>
        <end position="64"/>
    </location>
</feature>
<feature type="compositionally biased region" description="Polar residues" evidence="13">
    <location>
        <begin position="73"/>
        <end position="94"/>
    </location>
</feature>
<feature type="transmembrane region" description="Helical" evidence="14">
    <location>
        <begin position="1136"/>
        <end position="1156"/>
    </location>
</feature>
<gene>
    <name evidence="17" type="ORF">MAR_023436</name>
</gene>
<protein>
    <submittedName>
        <fullName evidence="17">TMP2L-like protein</fullName>
    </submittedName>
</protein>
<comment type="subcellular location">
    <subcellularLocation>
        <location evidence="1">Cell membrane</location>
        <topology evidence="1">Multi-pass membrane protein</topology>
    </subcellularLocation>
</comment>
<evidence type="ECO:0000259" key="16">
    <source>
        <dbReference type="Pfam" id="PF25508"/>
    </source>
</evidence>
<dbReference type="PANTHER" id="PTHR13800:SF41">
    <property type="entry name" value="PROTEIN CED-11"/>
    <property type="match status" value="1"/>
</dbReference>
<feature type="transmembrane region" description="Helical" evidence="14">
    <location>
        <begin position="817"/>
        <end position="835"/>
    </location>
</feature>
<dbReference type="InterPro" id="IPR050927">
    <property type="entry name" value="TRPM"/>
</dbReference>
<name>A0ABY7DPM9_MYAAR</name>
<dbReference type="Proteomes" id="UP001164746">
    <property type="component" value="Chromosome 3"/>
</dbReference>
<feature type="non-terminal residue" evidence="17">
    <location>
        <position position="1622"/>
    </location>
</feature>
<keyword evidence="4" id="KW-0109">Calcium transport</keyword>
<evidence type="ECO:0000256" key="7">
    <source>
        <dbReference type="ARBA" id="ARBA00022837"/>
    </source>
</evidence>
<keyword evidence="9" id="KW-0406">Ion transport</keyword>
<evidence type="ECO:0000256" key="2">
    <source>
        <dbReference type="ARBA" id="ARBA00022448"/>
    </source>
</evidence>
<reference evidence="17" key="1">
    <citation type="submission" date="2022-11" db="EMBL/GenBank/DDBJ databases">
        <title>Centuries of genome instability and evolution in soft-shell clam transmissible cancer (bioRxiv).</title>
        <authorList>
            <person name="Hart S.F.M."/>
            <person name="Yonemitsu M.A."/>
            <person name="Giersch R.M."/>
            <person name="Beal B.F."/>
            <person name="Arriagada G."/>
            <person name="Davis B.W."/>
            <person name="Ostrander E.A."/>
            <person name="Goff S.P."/>
            <person name="Metzger M.J."/>
        </authorList>
    </citation>
    <scope>NUCLEOTIDE SEQUENCE</scope>
    <source>
        <strain evidence="17">MELC-2E11</strain>
        <tissue evidence="17">Siphon/mantle</tissue>
    </source>
</reference>
<dbReference type="SUPFAM" id="SSF55811">
    <property type="entry name" value="Nudix"/>
    <property type="match status" value="1"/>
</dbReference>
<dbReference type="InterPro" id="IPR041491">
    <property type="entry name" value="TRPM_SLOG"/>
</dbReference>
<keyword evidence="18" id="KW-1185">Reference proteome</keyword>
<evidence type="ECO:0000256" key="4">
    <source>
        <dbReference type="ARBA" id="ARBA00022568"/>
    </source>
</evidence>
<evidence type="ECO:0000256" key="10">
    <source>
        <dbReference type="ARBA" id="ARBA00023136"/>
    </source>
</evidence>
<proteinExistence type="predicted"/>
<feature type="transmembrane region" description="Helical" evidence="14">
    <location>
        <begin position="918"/>
        <end position="938"/>
    </location>
</feature>
<feature type="domain" description="TRPM-like" evidence="16">
    <location>
        <begin position="694"/>
        <end position="788"/>
    </location>
</feature>
<evidence type="ECO:0000256" key="9">
    <source>
        <dbReference type="ARBA" id="ARBA00023065"/>
    </source>
</evidence>
<feature type="domain" description="TRPM SLOG" evidence="15">
    <location>
        <begin position="250"/>
        <end position="485"/>
    </location>
</feature>
<evidence type="ECO:0000259" key="15">
    <source>
        <dbReference type="Pfam" id="PF18139"/>
    </source>
</evidence>
<evidence type="ECO:0000256" key="1">
    <source>
        <dbReference type="ARBA" id="ARBA00004651"/>
    </source>
</evidence>
<keyword evidence="12" id="KW-0175">Coiled coil</keyword>
<evidence type="ECO:0000256" key="14">
    <source>
        <dbReference type="SAM" id="Phobius"/>
    </source>
</evidence>
<evidence type="ECO:0000313" key="18">
    <source>
        <dbReference type="Proteomes" id="UP001164746"/>
    </source>
</evidence>
<evidence type="ECO:0000256" key="8">
    <source>
        <dbReference type="ARBA" id="ARBA00022989"/>
    </source>
</evidence>
<keyword evidence="8 14" id="KW-1133">Transmembrane helix</keyword>
<feature type="transmembrane region" description="Helical" evidence="14">
    <location>
        <begin position="1032"/>
        <end position="1057"/>
    </location>
</feature>
<keyword evidence="11" id="KW-0407">Ion channel</keyword>
<evidence type="ECO:0000256" key="6">
    <source>
        <dbReference type="ARBA" id="ARBA00022692"/>
    </source>
</evidence>
<dbReference type="EMBL" id="CP111014">
    <property type="protein sequence ID" value="WAQ99063.1"/>
    <property type="molecule type" value="Genomic_DNA"/>
</dbReference>
<dbReference type="Gene3D" id="3.90.79.10">
    <property type="entry name" value="Nucleoside Triphosphate Pyrophosphohydrolase"/>
    <property type="match status" value="1"/>
</dbReference>
<evidence type="ECO:0000256" key="5">
    <source>
        <dbReference type="ARBA" id="ARBA00022673"/>
    </source>
</evidence>
<dbReference type="InterPro" id="IPR057366">
    <property type="entry name" value="TRPM-like"/>
</dbReference>
<evidence type="ECO:0000313" key="17">
    <source>
        <dbReference type="EMBL" id="WAQ99063.1"/>
    </source>
</evidence>
<dbReference type="Pfam" id="PF18139">
    <property type="entry name" value="LSDAT_euk"/>
    <property type="match status" value="1"/>
</dbReference>
<sequence length="1622" mass="187318">IMSGFEEELEEILEEVLDMKKKAPSPTPSRKSNTDKRSIISGFSQNKHTGGSLQESKVSLTYAPTTGDDGFHQPTQTIISPVVQVPSTIRSAQESVRRPKHFSVSPASCTPPKTSPVPERKTGEDGAKNDPSAAPLISDKDQTPDVPCDHLAVLAEDPGEYVENTDYSALNGFYTKGPHLPRNYSVNTQDSENYANAPLKCGNVHFVQTSEDIGNKHKKHYICVGSDTYLPSVSEFMANFWGMRNPKIVLTAMNTTKMWILTNGVDAGFPKLIGDAVREYNQEQENSHQAYSQMLNREEVRKRRPQVIGIVRKEALPFGVYFNNTEGVELHAKSNEQYDLNSDHTHFIITEEEEVSDPGAKALRWQLEDQFRKKYGKERKIQRLMSIDGEHSSAQKRTDDYSPQTLDHFIPVVALLVQGSPSCLDHVMYYIQNKMPVVVLKGSGGIADMFGYIYEELQEKAESDPDYEEHILKPELTKMIVRQFASYFEDNDIGKFAFRDRIIQCVKMSHEGEVSYMTVMNIKGIGGSVLKDLDKYFLIALLKSEKRDEVSMADQLQNDLQLTIDWNRPDIAWQIFQQDTTKVRIDKKMFEKALLRKDREEFIDLFLTQGIRVHKFLNHKKLKLIFEKAEDREFFYSVCIEGVLGLIVESDQTLGPKFLSEHLNRLIFKLSWLSDFIQPYELSACSTGVYSEDANTLWNRCDEPIAVGLVCSRIYKEMTKYHMEQYQRTELEERSKEFGEMAVGAMSICWRDCSVQAYHMLGRRLPDFNDKSVVEIAHDAGYINFLAHPCCQKWLTKKFFGNLHLKDLDWGLFRLPYWFKILISIVLIFPMYIWINFTPPSKKKDALGLDPDVPVDEEDEDDDEEEEIQGISNSLQDLRKKEQQPFGTMLKSALLKRKKDIPFYQKYYLLWTAPITKFWTTNATYFIFLALFSLATLWPTCGSRTLDAVRFKTVSLKWNYIDIGLIFIFLILLLFRILQLWQGASDYTQAREFNCYALIFFYYRLLGVYLPISPTLGPMLLRIKRMISHDFVAFVRMFMIFMIVGGVTIQAIIYPHWPFGIEMIRRIITRPIYAMFLTQVHDLEADPTCSHIYDQTLDYCHVGSNYSMSPQSYNDIKAIEKCPNPSFSGYVITLQYLLICKLILVTLLFAMFSLTIGKVDKVASEIWKFQRYALIADFIERLTLPPPFTPLNMLYIIVESFLKRFKSNCCEREKVKTQRSIRSGVKRSDSGDTVFWKKVAREYMTGEEAKLETKNQTNNMEDILLSLQEDLRRHRKGMKRLNDRMMEMENMMDSSRLYLEDIAHKQEKNDMMGITNLKGRFIHVAARQSPYPSTTIARFPVFDKYVLWEVQYDIYDPKTFTLEKSKFGEKDIAFVDEDIYEILKLKEQLKSEGSSQQLTIPEFNPRWNTVTSQKIKGKQELDVDRRSWIYVDNKPLRYTLDQLNIPLNPMGRTGMRGKGILWRWGPNHVIKAVFTRWRKKKSMDRSASSFMHVEGKRVLEFLTIQADGLTLPGVFPEGGSVARSDKFEQRDMIKFFSRYATSNSELSLGNLVTFTVGEITDDKEKQGYSAELLYKGYLDDPRNTDNAWGLCGKWKEISPSLTMSGNETVLVQEAARLHDAYH</sequence>
<accession>A0ABY7DPM9</accession>
<evidence type="ECO:0000256" key="3">
    <source>
        <dbReference type="ARBA" id="ARBA00022475"/>
    </source>
</evidence>
<keyword evidence="6 14" id="KW-0812">Transmembrane</keyword>
<evidence type="ECO:0000256" key="13">
    <source>
        <dbReference type="SAM" id="MobiDB-lite"/>
    </source>
</evidence>
<feature type="transmembrane region" description="Helical" evidence="14">
    <location>
        <begin position="958"/>
        <end position="981"/>
    </location>
</feature>
<keyword evidence="2" id="KW-0813">Transport</keyword>
<organism evidence="17 18">
    <name type="scientific">Mya arenaria</name>
    <name type="common">Soft-shell clam</name>
    <dbReference type="NCBI Taxonomy" id="6604"/>
    <lineage>
        <taxon>Eukaryota</taxon>
        <taxon>Metazoa</taxon>
        <taxon>Spiralia</taxon>
        <taxon>Lophotrochozoa</taxon>
        <taxon>Mollusca</taxon>
        <taxon>Bivalvia</taxon>
        <taxon>Autobranchia</taxon>
        <taxon>Heteroconchia</taxon>
        <taxon>Euheterodonta</taxon>
        <taxon>Imparidentia</taxon>
        <taxon>Neoheterodontei</taxon>
        <taxon>Myida</taxon>
        <taxon>Myoidea</taxon>
        <taxon>Myidae</taxon>
        <taxon>Mya</taxon>
    </lineage>
</organism>
<dbReference type="Pfam" id="PF25969">
    <property type="entry name" value="NUDT9_N"/>
    <property type="match status" value="1"/>
</dbReference>
<evidence type="ECO:0000256" key="12">
    <source>
        <dbReference type="SAM" id="Coils"/>
    </source>
</evidence>
<dbReference type="InterPro" id="IPR015797">
    <property type="entry name" value="NUDIX_hydrolase-like_dom_sf"/>
</dbReference>
<feature type="transmembrane region" description="Helical" evidence="14">
    <location>
        <begin position="993"/>
        <end position="1012"/>
    </location>
</feature>
<feature type="compositionally biased region" description="Basic and acidic residues" evidence="13">
    <location>
        <begin position="118"/>
        <end position="128"/>
    </location>
</feature>
<keyword evidence="7" id="KW-0106">Calcium</keyword>
<dbReference type="PANTHER" id="PTHR13800">
    <property type="entry name" value="TRANSIENT RECEPTOR POTENTIAL CATION CHANNEL, SUBFAMILY M, MEMBER 6"/>
    <property type="match status" value="1"/>
</dbReference>
<keyword evidence="10 14" id="KW-0472">Membrane</keyword>
<feature type="region of interest" description="Disordered" evidence="13">
    <location>
        <begin position="17"/>
        <end position="145"/>
    </location>
</feature>
<evidence type="ECO:0000256" key="11">
    <source>
        <dbReference type="ARBA" id="ARBA00023303"/>
    </source>
</evidence>
<keyword evidence="5" id="KW-0107">Calcium channel</keyword>
<feature type="coiled-coil region" evidence="12">
    <location>
        <begin position="1264"/>
        <end position="1291"/>
    </location>
</feature>
<keyword evidence="3" id="KW-1003">Cell membrane</keyword>